<evidence type="ECO:0000256" key="2">
    <source>
        <dbReference type="SAM" id="MobiDB-lite"/>
    </source>
</evidence>
<dbReference type="AlphaFoldDB" id="A0A2Z6M385"/>
<evidence type="ECO:0000313" key="3">
    <source>
        <dbReference type="EMBL" id="GAU27014.1"/>
    </source>
</evidence>
<evidence type="ECO:0000313" key="4">
    <source>
        <dbReference type="Proteomes" id="UP000242715"/>
    </source>
</evidence>
<protein>
    <submittedName>
        <fullName evidence="3">Uncharacterized protein</fullName>
    </submittedName>
</protein>
<gene>
    <name evidence="3" type="ORF">TSUD_313760</name>
</gene>
<reference evidence="4" key="1">
    <citation type="journal article" date="2017" name="Front. Plant Sci.">
        <title>Climate Clever Clovers: New Paradigm to Reduce the Environmental Footprint of Ruminants by Breeding Low Methanogenic Forages Utilizing Haplotype Variation.</title>
        <authorList>
            <person name="Kaur P."/>
            <person name="Appels R."/>
            <person name="Bayer P.E."/>
            <person name="Keeble-Gagnere G."/>
            <person name="Wang J."/>
            <person name="Hirakawa H."/>
            <person name="Shirasawa K."/>
            <person name="Vercoe P."/>
            <person name="Stefanova K."/>
            <person name="Durmic Z."/>
            <person name="Nichols P."/>
            <person name="Revell C."/>
            <person name="Isobe S.N."/>
            <person name="Edwards D."/>
            <person name="Erskine W."/>
        </authorList>
    </citation>
    <scope>NUCLEOTIDE SEQUENCE [LARGE SCALE GENOMIC DNA]</scope>
    <source>
        <strain evidence="4">cv. Daliak</strain>
    </source>
</reference>
<keyword evidence="4" id="KW-1185">Reference proteome</keyword>
<keyword evidence="1" id="KW-0175">Coiled coil</keyword>
<organism evidence="3 4">
    <name type="scientific">Trifolium subterraneum</name>
    <name type="common">Subterranean clover</name>
    <dbReference type="NCBI Taxonomy" id="3900"/>
    <lineage>
        <taxon>Eukaryota</taxon>
        <taxon>Viridiplantae</taxon>
        <taxon>Streptophyta</taxon>
        <taxon>Embryophyta</taxon>
        <taxon>Tracheophyta</taxon>
        <taxon>Spermatophyta</taxon>
        <taxon>Magnoliopsida</taxon>
        <taxon>eudicotyledons</taxon>
        <taxon>Gunneridae</taxon>
        <taxon>Pentapetalae</taxon>
        <taxon>rosids</taxon>
        <taxon>fabids</taxon>
        <taxon>Fabales</taxon>
        <taxon>Fabaceae</taxon>
        <taxon>Papilionoideae</taxon>
        <taxon>50 kb inversion clade</taxon>
        <taxon>NPAAA clade</taxon>
        <taxon>Hologalegina</taxon>
        <taxon>IRL clade</taxon>
        <taxon>Trifolieae</taxon>
        <taxon>Trifolium</taxon>
    </lineage>
</organism>
<evidence type="ECO:0000256" key="1">
    <source>
        <dbReference type="SAM" id="Coils"/>
    </source>
</evidence>
<feature type="region of interest" description="Disordered" evidence="2">
    <location>
        <begin position="239"/>
        <end position="258"/>
    </location>
</feature>
<proteinExistence type="predicted"/>
<feature type="compositionally biased region" description="Basic and acidic residues" evidence="2">
    <location>
        <begin position="242"/>
        <end position="258"/>
    </location>
</feature>
<feature type="coiled-coil region" evidence="1">
    <location>
        <begin position="326"/>
        <end position="353"/>
    </location>
</feature>
<name>A0A2Z6M385_TRISU</name>
<accession>A0A2Z6M385</accession>
<sequence>MRQEFSTLVDDLRECEWQPSPREKDFLRSLIYLRGEMVADAPFITLVEEAEQLNQELLFGVFDQMWMTKEGMRMYEGNLVASFHEEEMIDRRAGKLQGDLAKLQGEKEDHQRSIRQDVASLLEKRETLLALKARQRELGEALSGVMDDMNLVNHCVTDKGEFVNADGVKGLGKGPVPEVVKHGDSSKFDAMGIPELRKLCIGQGLKSVVLSHLMSVRQDKEVQEASAKVVELEKTVSTLQSSHDKEEARMKKEIDSLKKEKEADATKLKKDKEDSLAELQMKHDAAVDLVKKEHAEDVASLGRANANLVCLRNACIVALCQHARDAALTLEDMKDLEDENAALKEEMTDKYVDGFSFAVEQMRVVFPNVDPSLLAELDFMKKSEGGRLVPR</sequence>
<dbReference type="OrthoDB" id="2020560at2759"/>
<dbReference type="EMBL" id="DF973346">
    <property type="protein sequence ID" value="GAU27014.1"/>
    <property type="molecule type" value="Genomic_DNA"/>
</dbReference>
<dbReference type="Proteomes" id="UP000242715">
    <property type="component" value="Unassembled WGS sequence"/>
</dbReference>